<gene>
    <name evidence="2" type="ORF">Cvel_22621.t1</name>
</gene>
<feature type="compositionally biased region" description="Polar residues" evidence="1">
    <location>
        <begin position="1"/>
        <end position="15"/>
    </location>
</feature>
<feature type="region of interest" description="Disordered" evidence="1">
    <location>
        <begin position="1"/>
        <end position="29"/>
    </location>
</feature>
<feature type="compositionally biased region" description="Polar residues" evidence="1">
    <location>
        <begin position="168"/>
        <end position="181"/>
    </location>
</feature>
<feature type="compositionally biased region" description="Basic and acidic residues" evidence="1">
    <location>
        <begin position="182"/>
        <end position="192"/>
    </location>
</feature>
<name>A0A0K6S820_9ALVE</name>
<feature type="compositionally biased region" description="Polar residues" evidence="1">
    <location>
        <begin position="403"/>
        <end position="432"/>
    </location>
</feature>
<evidence type="ECO:0000256" key="1">
    <source>
        <dbReference type="SAM" id="MobiDB-lite"/>
    </source>
</evidence>
<protein>
    <submittedName>
        <fullName evidence="2">Uncharacterized protein</fullName>
    </submittedName>
</protein>
<feature type="non-terminal residue" evidence="2">
    <location>
        <position position="1"/>
    </location>
</feature>
<proteinExistence type="predicted"/>
<evidence type="ECO:0000313" key="2">
    <source>
        <dbReference type="EMBL" id="CUC09682.1"/>
    </source>
</evidence>
<feature type="compositionally biased region" description="Polar residues" evidence="1">
    <location>
        <begin position="257"/>
        <end position="270"/>
    </location>
</feature>
<dbReference type="AlphaFoldDB" id="A0A0K6S820"/>
<reference evidence="2" key="1">
    <citation type="submission" date="2014-11" db="EMBL/GenBank/DDBJ databases">
        <title>Molecular phylogeny of cliff fern family Woodsiaceae with morphological implications.</title>
        <authorList>
            <person name="Shao Y.-Z."/>
            <person name="Wei R."/>
            <person name="Zhang X.-C."/>
        </authorList>
    </citation>
    <scope>NUCLEOTIDE SEQUENCE</scope>
</reference>
<sequence length="491" mass="52844">TSASSGDAQQQTGTSVGKGGTGASAERPHEALTSKLSLSSVDEEIQKIVQLGALDKDAKIDCLQTAADFCTRVQDYLKSHWRGEYWTHMDRKIPRTVHPLLGAMGFLLEDSIWRFPFKLNDLSRDEVCFLAQCGMKAAEAKYEVAMAVRGGDAPRESTTVQGMGRASGQATAHSGAMQLQGQDDKSTDRKGSLEGFSSTVHPGIDRRALALASGGSFQFRQSERRGVPPGFPLSTTAGGGACTGMNMTGTQSYNQMLQGQNLGTPNSLSGLQRHEVHPHPGPARGDSWQSGPPRGDSWQPGPPRDDSWQSGPPRGDSRQPAPPRDDSWQPGPPRDDSRQPAPPRDDSWQPGPPRDDNWQSGPPRGDSRQPAPPRASGGDVPIFNRSSTIHTPSQRKTLHMAQCHQQHGPSGDQWTRAASSTQRAGETPSYPSEPSRASLSHASALTSTGLSVGLTFCFFNHCQKERLQILVESYETCDSSYNAAQLLVGAA</sequence>
<dbReference type="EMBL" id="CDMZ01001371">
    <property type="protein sequence ID" value="CUC09682.1"/>
    <property type="molecule type" value="Genomic_DNA"/>
</dbReference>
<accession>A0A0K6S820</accession>
<feature type="region of interest" description="Disordered" evidence="1">
    <location>
        <begin position="257"/>
        <end position="438"/>
    </location>
</feature>
<feature type="compositionally biased region" description="Basic and acidic residues" evidence="1">
    <location>
        <begin position="323"/>
        <end position="357"/>
    </location>
</feature>
<organism evidence="2">
    <name type="scientific">Chromera velia CCMP2878</name>
    <dbReference type="NCBI Taxonomy" id="1169474"/>
    <lineage>
        <taxon>Eukaryota</taxon>
        <taxon>Sar</taxon>
        <taxon>Alveolata</taxon>
        <taxon>Colpodellida</taxon>
        <taxon>Chromeraceae</taxon>
        <taxon>Chromera</taxon>
    </lineage>
</organism>
<dbReference type="VEuPathDB" id="CryptoDB:Cvel_22621"/>
<feature type="compositionally biased region" description="Polar residues" evidence="1">
    <location>
        <begin position="384"/>
        <end position="395"/>
    </location>
</feature>
<feature type="region of interest" description="Disordered" evidence="1">
    <location>
        <begin position="153"/>
        <end position="200"/>
    </location>
</feature>